<dbReference type="AlphaFoldDB" id="A0A6S7GRG1"/>
<dbReference type="InterPro" id="IPR051052">
    <property type="entry name" value="Diverse_substrate_MTase"/>
</dbReference>
<dbReference type="Proteomes" id="UP001152795">
    <property type="component" value="Unassembled WGS sequence"/>
</dbReference>
<accession>A0A6S7GRG1</accession>
<dbReference type="PANTHER" id="PTHR44942:SF4">
    <property type="entry name" value="METHYLTRANSFERASE TYPE 11 DOMAIN-CONTAINING PROTEIN"/>
    <property type="match status" value="1"/>
</dbReference>
<protein>
    <submittedName>
        <fullName evidence="4">Uncharacterized methyltransferase -like</fullName>
    </submittedName>
</protein>
<proteinExistence type="inferred from homology"/>
<dbReference type="EMBL" id="CACRXK020001130">
    <property type="protein sequence ID" value="CAB3987171.1"/>
    <property type="molecule type" value="Genomic_DNA"/>
</dbReference>
<evidence type="ECO:0000256" key="1">
    <source>
        <dbReference type="ARBA" id="ARBA00008361"/>
    </source>
</evidence>
<dbReference type="SUPFAM" id="SSF53335">
    <property type="entry name" value="S-adenosyl-L-methionine-dependent methyltransferases"/>
    <property type="match status" value="1"/>
</dbReference>
<dbReference type="InterPro" id="IPR013216">
    <property type="entry name" value="Methyltransf_11"/>
</dbReference>
<dbReference type="GO" id="GO:0008757">
    <property type="term" value="F:S-adenosylmethionine-dependent methyltransferase activity"/>
    <property type="evidence" value="ECO:0007669"/>
    <property type="project" value="InterPro"/>
</dbReference>
<dbReference type="InterPro" id="IPR029063">
    <property type="entry name" value="SAM-dependent_MTases_sf"/>
</dbReference>
<keyword evidence="5" id="KW-1185">Reference proteome</keyword>
<dbReference type="Gene3D" id="3.40.50.150">
    <property type="entry name" value="Vaccinia Virus protein VP39"/>
    <property type="match status" value="1"/>
</dbReference>
<evidence type="ECO:0000256" key="2">
    <source>
        <dbReference type="ARBA" id="ARBA00022603"/>
    </source>
</evidence>
<sequence>MIYRLSKLSILKSKLSTPILTSNLNQFGLKLRNFHLSKMESVSEAARGWSNPGVSNIYEKTRPDYNLDSVEFLLEKVGALKPHLGPEPFTIVELGAGTGKFTRAVLKVFEKHAVKNFKIIATEPLREMCEKFKEMVPNVEILQCPASDLEGLTNNSVDCILAATSFHWFYKDQKAIEEIHRVLKPKAMLGLIWYLPDRSVSWIKNIEEMLDPKYEALKFGINTYDEKALIPLRDHGGFVNEGADVTSYTYTQEFSLTDVIDRYKGKSVVAAAQGAEKELMLKAIEQEMKTNPETKNEEKYIFKFLKKLHWFQKI</sequence>
<comment type="similarity">
    <text evidence="1">Belongs to the methyltransferase superfamily.</text>
</comment>
<evidence type="ECO:0000313" key="4">
    <source>
        <dbReference type="EMBL" id="CAB3987171.1"/>
    </source>
</evidence>
<dbReference type="OrthoDB" id="506498at2759"/>
<evidence type="ECO:0000256" key="3">
    <source>
        <dbReference type="ARBA" id="ARBA00022679"/>
    </source>
</evidence>
<gene>
    <name evidence="4" type="ORF">PACLA_8A054904</name>
</gene>
<dbReference type="PANTHER" id="PTHR44942">
    <property type="entry name" value="METHYLTRANSF_11 DOMAIN-CONTAINING PROTEIN"/>
    <property type="match status" value="1"/>
</dbReference>
<evidence type="ECO:0000313" key="5">
    <source>
        <dbReference type="Proteomes" id="UP001152795"/>
    </source>
</evidence>
<reference evidence="4" key="1">
    <citation type="submission" date="2020-04" db="EMBL/GenBank/DDBJ databases">
        <authorList>
            <person name="Alioto T."/>
            <person name="Alioto T."/>
            <person name="Gomez Garrido J."/>
        </authorList>
    </citation>
    <scope>NUCLEOTIDE SEQUENCE</scope>
    <source>
        <strain evidence="4">A484AB</strain>
    </source>
</reference>
<comment type="caution">
    <text evidence="4">The sequence shown here is derived from an EMBL/GenBank/DDBJ whole genome shotgun (WGS) entry which is preliminary data.</text>
</comment>
<keyword evidence="3" id="KW-0808">Transferase</keyword>
<dbReference type="GO" id="GO:0032259">
    <property type="term" value="P:methylation"/>
    <property type="evidence" value="ECO:0007669"/>
    <property type="project" value="UniProtKB-KW"/>
</dbReference>
<dbReference type="Pfam" id="PF08241">
    <property type="entry name" value="Methyltransf_11"/>
    <property type="match status" value="1"/>
</dbReference>
<dbReference type="CDD" id="cd02440">
    <property type="entry name" value="AdoMet_MTases"/>
    <property type="match status" value="1"/>
</dbReference>
<organism evidence="4 5">
    <name type="scientific">Paramuricea clavata</name>
    <name type="common">Red gorgonian</name>
    <name type="synonym">Violescent sea-whip</name>
    <dbReference type="NCBI Taxonomy" id="317549"/>
    <lineage>
        <taxon>Eukaryota</taxon>
        <taxon>Metazoa</taxon>
        <taxon>Cnidaria</taxon>
        <taxon>Anthozoa</taxon>
        <taxon>Octocorallia</taxon>
        <taxon>Malacalcyonacea</taxon>
        <taxon>Plexauridae</taxon>
        <taxon>Paramuricea</taxon>
    </lineage>
</organism>
<name>A0A6S7GRG1_PARCT</name>
<keyword evidence="2 4" id="KW-0489">Methyltransferase</keyword>